<evidence type="ECO:0000313" key="6">
    <source>
        <dbReference type="EMBL" id="CAH1781397.1"/>
    </source>
</evidence>
<dbReference type="AlphaFoldDB" id="A0A8S4NJN2"/>
<keyword evidence="2" id="KW-0597">Phosphoprotein</keyword>
<dbReference type="PANTHER" id="PTHR46963:SF2">
    <property type="match status" value="1"/>
</dbReference>
<sequence>MEGAMGMFDPTALVFTMWWNIVNQVGMRTGKESRMITWGDLLLHECDGDDKAYVTFRERTTKTRTGIDVNNTRKDIPRMYSTSGDINDPKDPFSIYRKFCEVRPPSMKATDSAFYLGINSSWNKDDGPGIWYTCAQMGHNTISRMLKDALTRGAIKTSDIDGKVANYSARKTLITTMRDNSVDAIDAIKITGHKRVESLNEYDKMSDAKKAKISHVISNFKPQSSSISDTATSSESLPVPQSALPSMNFEGIHRGTFYINFNIPPTGISKKVIQRKRCKRLVIDSDSSQSQQSMITKNYNRLCIDSL</sequence>
<protein>
    <recommendedName>
        <fullName evidence="5">ZMYM2-like/QRICH1 C-terminal domain-containing protein</fullName>
    </recommendedName>
</protein>
<dbReference type="InterPro" id="IPR011010">
    <property type="entry name" value="DNA_brk_join_enz"/>
</dbReference>
<dbReference type="OrthoDB" id="6144660at2759"/>
<reference evidence="6" key="1">
    <citation type="submission" date="2022-03" db="EMBL/GenBank/DDBJ databases">
        <authorList>
            <person name="Martin C."/>
        </authorList>
    </citation>
    <scope>NUCLEOTIDE SEQUENCE</scope>
</reference>
<evidence type="ECO:0000256" key="4">
    <source>
        <dbReference type="ARBA" id="ARBA00023172"/>
    </source>
</evidence>
<dbReference type="InterPro" id="IPR021893">
    <property type="entry name" value="ZMYM2-like_C"/>
</dbReference>
<evidence type="ECO:0000256" key="3">
    <source>
        <dbReference type="ARBA" id="ARBA00022843"/>
    </source>
</evidence>
<evidence type="ECO:0000256" key="1">
    <source>
        <dbReference type="ARBA" id="ARBA00022499"/>
    </source>
</evidence>
<accession>A0A8S4NJN2</accession>
<dbReference type="GO" id="GO:0003677">
    <property type="term" value="F:DNA binding"/>
    <property type="evidence" value="ECO:0007669"/>
    <property type="project" value="InterPro"/>
</dbReference>
<evidence type="ECO:0000259" key="5">
    <source>
        <dbReference type="Pfam" id="PF12012"/>
    </source>
</evidence>
<gene>
    <name evidence="6" type="ORF">OFUS_LOCUS7980</name>
</gene>
<organism evidence="6 7">
    <name type="scientific">Owenia fusiformis</name>
    <name type="common">Polychaete worm</name>
    <dbReference type="NCBI Taxonomy" id="6347"/>
    <lineage>
        <taxon>Eukaryota</taxon>
        <taxon>Metazoa</taxon>
        <taxon>Spiralia</taxon>
        <taxon>Lophotrochozoa</taxon>
        <taxon>Annelida</taxon>
        <taxon>Polychaeta</taxon>
        <taxon>Sedentaria</taxon>
        <taxon>Canalipalpata</taxon>
        <taxon>Sabellida</taxon>
        <taxon>Oweniida</taxon>
        <taxon>Oweniidae</taxon>
        <taxon>Owenia</taxon>
    </lineage>
</organism>
<evidence type="ECO:0000256" key="2">
    <source>
        <dbReference type="ARBA" id="ARBA00022553"/>
    </source>
</evidence>
<dbReference type="Pfam" id="PF12012">
    <property type="entry name" value="DUF3504"/>
    <property type="match status" value="1"/>
</dbReference>
<keyword evidence="4" id="KW-0233">DNA recombination</keyword>
<dbReference type="EMBL" id="CAIIXF020000004">
    <property type="protein sequence ID" value="CAH1781397.1"/>
    <property type="molecule type" value="Genomic_DNA"/>
</dbReference>
<keyword evidence="1" id="KW-1017">Isopeptide bond</keyword>
<evidence type="ECO:0000313" key="7">
    <source>
        <dbReference type="Proteomes" id="UP000749559"/>
    </source>
</evidence>
<dbReference type="GO" id="GO:0006310">
    <property type="term" value="P:DNA recombination"/>
    <property type="evidence" value="ECO:0007669"/>
    <property type="project" value="UniProtKB-KW"/>
</dbReference>
<dbReference type="Gene3D" id="1.10.443.10">
    <property type="entry name" value="Intergrase catalytic core"/>
    <property type="match status" value="1"/>
</dbReference>
<comment type="caution">
    <text evidence="6">The sequence shown here is derived from an EMBL/GenBank/DDBJ whole genome shotgun (WGS) entry which is preliminary data.</text>
</comment>
<dbReference type="InterPro" id="IPR042838">
    <property type="entry name" value="KIAA1958"/>
</dbReference>
<dbReference type="InterPro" id="IPR013762">
    <property type="entry name" value="Integrase-like_cat_sf"/>
</dbReference>
<dbReference type="Proteomes" id="UP000749559">
    <property type="component" value="Unassembled WGS sequence"/>
</dbReference>
<name>A0A8S4NJN2_OWEFU</name>
<dbReference type="PANTHER" id="PTHR46963">
    <property type="entry name" value="SIMILAR TO RIKEN CDNA E130308A19"/>
    <property type="match status" value="1"/>
</dbReference>
<proteinExistence type="predicted"/>
<dbReference type="GO" id="GO:0015074">
    <property type="term" value="P:DNA integration"/>
    <property type="evidence" value="ECO:0007669"/>
    <property type="project" value="InterPro"/>
</dbReference>
<dbReference type="SUPFAM" id="SSF56349">
    <property type="entry name" value="DNA breaking-rejoining enzymes"/>
    <property type="match status" value="1"/>
</dbReference>
<keyword evidence="3" id="KW-0832">Ubl conjugation</keyword>
<keyword evidence="7" id="KW-1185">Reference proteome</keyword>
<feature type="domain" description="ZMYM2-like/QRICH1 C-terminal" evidence="5">
    <location>
        <begin position="4"/>
        <end position="148"/>
    </location>
</feature>